<evidence type="ECO:0000313" key="2">
    <source>
        <dbReference type="EMBL" id="QTD52417.1"/>
    </source>
</evidence>
<dbReference type="SMART" id="SM00382">
    <property type="entry name" value="AAA"/>
    <property type="match status" value="1"/>
</dbReference>
<dbReference type="InterPro" id="IPR050513">
    <property type="entry name" value="RavA_ATPases"/>
</dbReference>
<feature type="domain" description="AAA+ ATPase" evidence="1">
    <location>
        <begin position="48"/>
        <end position="199"/>
    </location>
</feature>
<dbReference type="InterPro" id="IPR027417">
    <property type="entry name" value="P-loop_NTPase"/>
</dbReference>
<dbReference type="PANTHER" id="PTHR32204:SF0">
    <property type="entry name" value="ATPASE RAVA"/>
    <property type="match status" value="1"/>
</dbReference>
<dbReference type="SUPFAM" id="SSF52540">
    <property type="entry name" value="P-loop containing nucleoside triphosphate hydrolases"/>
    <property type="match status" value="1"/>
</dbReference>
<organism evidence="2 3">
    <name type="scientific">Sulfidibacter corallicola</name>
    <dbReference type="NCBI Taxonomy" id="2818388"/>
    <lineage>
        <taxon>Bacteria</taxon>
        <taxon>Pseudomonadati</taxon>
        <taxon>Acidobacteriota</taxon>
        <taxon>Holophagae</taxon>
        <taxon>Acanthopleuribacterales</taxon>
        <taxon>Acanthopleuribacteraceae</taxon>
        <taxon>Sulfidibacter</taxon>
    </lineage>
</organism>
<keyword evidence="3" id="KW-1185">Reference proteome</keyword>
<name>A0A8A4TSQ2_SULCO</name>
<dbReference type="Gene3D" id="3.40.50.300">
    <property type="entry name" value="P-loop containing nucleotide triphosphate hydrolases"/>
    <property type="match status" value="1"/>
</dbReference>
<sequence length="340" mass="38693">MFDPRVLTALRQAGDQAFRQLTLVEDELNRRFADSEDAVSALMLAVASGEPLLLIGPPGTGKSRLIRAFCGLTGLLDETDPARDHPDYFEYLLTPFTEPSELFGFYDIPRAMKGELVRIDSGMMQHAIVVYLDEVFNGSSAILNSILAFLNERVFHDRGMRHPVRLECLLAATNQIPEAPELRAVFDRFTLRCQLRNIEARPESLGTLLRKGWTETYSRHRALPDCADLFARVANFRGVMTRMTSEGLLVPESNHPFYRSLAQMVQQARQYDLSEMSNRRLVKMVHIMVMHRLYRATRAEEPLDAALSLGSEQLTLIPRYFLDLEDEEIAYKLERVAARA</sequence>
<proteinExistence type="predicted"/>
<dbReference type="Proteomes" id="UP000663929">
    <property type="component" value="Chromosome"/>
</dbReference>
<protein>
    <submittedName>
        <fullName evidence="2">AAA family ATPase</fullName>
    </submittedName>
</protein>
<reference evidence="2" key="1">
    <citation type="submission" date="2021-03" db="EMBL/GenBank/DDBJ databases">
        <title>Acanthopleuribacteraceae sp. M133.</title>
        <authorList>
            <person name="Wang G."/>
        </authorList>
    </citation>
    <scope>NUCLEOTIDE SEQUENCE</scope>
    <source>
        <strain evidence="2">M133</strain>
    </source>
</reference>
<dbReference type="KEGG" id="scor:J3U87_08080"/>
<dbReference type="Pfam" id="PF20030">
    <property type="entry name" value="bpMoxR"/>
    <property type="match status" value="1"/>
</dbReference>
<dbReference type="InterPro" id="IPR045427">
    <property type="entry name" value="MoxR"/>
</dbReference>
<evidence type="ECO:0000259" key="1">
    <source>
        <dbReference type="SMART" id="SM00382"/>
    </source>
</evidence>
<dbReference type="RefSeq" id="WP_237382525.1">
    <property type="nucleotide sequence ID" value="NZ_CP071793.1"/>
</dbReference>
<gene>
    <name evidence="2" type="ORF">J3U87_08080</name>
</gene>
<dbReference type="PANTHER" id="PTHR32204">
    <property type="entry name" value="ATPASE RAVA"/>
    <property type="match status" value="1"/>
</dbReference>
<evidence type="ECO:0000313" key="3">
    <source>
        <dbReference type="Proteomes" id="UP000663929"/>
    </source>
</evidence>
<dbReference type="AlphaFoldDB" id="A0A8A4TSQ2"/>
<dbReference type="EMBL" id="CP071793">
    <property type="protein sequence ID" value="QTD52417.1"/>
    <property type="molecule type" value="Genomic_DNA"/>
</dbReference>
<accession>A0A8A4TSQ2</accession>
<dbReference type="InterPro" id="IPR003593">
    <property type="entry name" value="AAA+_ATPase"/>
</dbReference>